<proteinExistence type="predicted"/>
<sequence>MRRSQSPPTSASTLLISTAESPVLAAKLIPSKTPTPQWGPEAFKDAMLDWKIGGLFYLIQDHSLLHSFGLKQLLHSGNNGLGFEGNAGLEVVDQCLGSDPTASLLVLVIVARFQVCS</sequence>
<evidence type="ECO:0000313" key="1">
    <source>
        <dbReference type="EMBL" id="KAK8589072.1"/>
    </source>
</evidence>
<dbReference type="Proteomes" id="UP001472677">
    <property type="component" value="Unassembled WGS sequence"/>
</dbReference>
<gene>
    <name evidence="1" type="ORF">V6N12_023479</name>
</gene>
<dbReference type="EMBL" id="JBBPBM010000004">
    <property type="protein sequence ID" value="KAK8589072.1"/>
    <property type="molecule type" value="Genomic_DNA"/>
</dbReference>
<evidence type="ECO:0000313" key="2">
    <source>
        <dbReference type="Proteomes" id="UP001472677"/>
    </source>
</evidence>
<protein>
    <submittedName>
        <fullName evidence="1">Uncharacterized protein</fullName>
    </submittedName>
</protein>
<organism evidence="1 2">
    <name type="scientific">Hibiscus sabdariffa</name>
    <name type="common">roselle</name>
    <dbReference type="NCBI Taxonomy" id="183260"/>
    <lineage>
        <taxon>Eukaryota</taxon>
        <taxon>Viridiplantae</taxon>
        <taxon>Streptophyta</taxon>
        <taxon>Embryophyta</taxon>
        <taxon>Tracheophyta</taxon>
        <taxon>Spermatophyta</taxon>
        <taxon>Magnoliopsida</taxon>
        <taxon>eudicotyledons</taxon>
        <taxon>Gunneridae</taxon>
        <taxon>Pentapetalae</taxon>
        <taxon>rosids</taxon>
        <taxon>malvids</taxon>
        <taxon>Malvales</taxon>
        <taxon>Malvaceae</taxon>
        <taxon>Malvoideae</taxon>
        <taxon>Hibiscus</taxon>
    </lineage>
</organism>
<reference evidence="1 2" key="1">
    <citation type="journal article" date="2024" name="G3 (Bethesda)">
        <title>Genome assembly of Hibiscus sabdariffa L. provides insights into metabolisms of medicinal natural products.</title>
        <authorList>
            <person name="Kim T."/>
        </authorList>
    </citation>
    <scope>NUCLEOTIDE SEQUENCE [LARGE SCALE GENOMIC DNA]</scope>
    <source>
        <strain evidence="1">TK-2024</strain>
        <tissue evidence="1">Old leaves</tissue>
    </source>
</reference>
<accession>A0ABR2FXZ2</accession>
<comment type="caution">
    <text evidence="1">The sequence shown here is derived from an EMBL/GenBank/DDBJ whole genome shotgun (WGS) entry which is preliminary data.</text>
</comment>
<name>A0ABR2FXZ2_9ROSI</name>
<keyword evidence="2" id="KW-1185">Reference proteome</keyword>